<keyword evidence="2" id="KW-1185">Reference proteome</keyword>
<reference evidence="1 2" key="1">
    <citation type="submission" date="2024-01" db="EMBL/GenBank/DDBJ databases">
        <title>The genomes of 5 underutilized Papilionoideae crops provide insights into root nodulation and disease resistance.</title>
        <authorList>
            <person name="Yuan L."/>
        </authorList>
    </citation>
    <scope>NUCLEOTIDE SEQUENCE [LARGE SCALE GENOMIC DNA]</scope>
    <source>
        <strain evidence="1">LY-2023</strain>
        <tissue evidence="1">Leaf</tissue>
    </source>
</reference>
<organism evidence="1 2">
    <name type="scientific">Clitoria ternatea</name>
    <name type="common">Butterfly pea</name>
    <dbReference type="NCBI Taxonomy" id="43366"/>
    <lineage>
        <taxon>Eukaryota</taxon>
        <taxon>Viridiplantae</taxon>
        <taxon>Streptophyta</taxon>
        <taxon>Embryophyta</taxon>
        <taxon>Tracheophyta</taxon>
        <taxon>Spermatophyta</taxon>
        <taxon>Magnoliopsida</taxon>
        <taxon>eudicotyledons</taxon>
        <taxon>Gunneridae</taxon>
        <taxon>Pentapetalae</taxon>
        <taxon>rosids</taxon>
        <taxon>fabids</taxon>
        <taxon>Fabales</taxon>
        <taxon>Fabaceae</taxon>
        <taxon>Papilionoideae</taxon>
        <taxon>50 kb inversion clade</taxon>
        <taxon>NPAAA clade</taxon>
        <taxon>indigoferoid/millettioid clade</taxon>
        <taxon>Phaseoleae</taxon>
        <taxon>Clitoria</taxon>
    </lineage>
</organism>
<sequence length="148" mass="16529">MLIFLESLNSFHDLEVRAYQIRVMKTLPSYTMQSTLVPVLVCNALDKLRPGNGHLTFGGVSTRCGVKLNQVAFGHWGAMVLSNSGIRRVGKIQKVWSVNDGLHGLRCVPNTMLIRWENPLEMWVKLNSDGSLVRLGGVVTFKGLLRDH</sequence>
<protein>
    <submittedName>
        <fullName evidence="1">Uncharacterized protein</fullName>
    </submittedName>
</protein>
<gene>
    <name evidence="1" type="ORF">RJT34_23351</name>
</gene>
<proteinExistence type="predicted"/>
<name>A0AAN9FKY7_CLITE</name>
<dbReference type="EMBL" id="JAYKXN010000006">
    <property type="protein sequence ID" value="KAK7278324.1"/>
    <property type="molecule type" value="Genomic_DNA"/>
</dbReference>
<evidence type="ECO:0000313" key="1">
    <source>
        <dbReference type="EMBL" id="KAK7278324.1"/>
    </source>
</evidence>
<comment type="caution">
    <text evidence="1">The sequence shown here is derived from an EMBL/GenBank/DDBJ whole genome shotgun (WGS) entry which is preliminary data.</text>
</comment>
<dbReference type="Proteomes" id="UP001359559">
    <property type="component" value="Unassembled WGS sequence"/>
</dbReference>
<accession>A0AAN9FKY7</accession>
<evidence type="ECO:0000313" key="2">
    <source>
        <dbReference type="Proteomes" id="UP001359559"/>
    </source>
</evidence>
<dbReference type="AlphaFoldDB" id="A0AAN9FKY7"/>